<accession>A0A0C3GRS4</accession>
<proteinExistence type="predicted"/>
<keyword evidence="2" id="KW-1185">Reference proteome</keyword>
<reference evidence="2" key="2">
    <citation type="submission" date="2015-01" db="EMBL/GenBank/DDBJ databases">
        <title>Evolutionary Origins and Diversification of the Mycorrhizal Mutualists.</title>
        <authorList>
            <consortium name="DOE Joint Genome Institute"/>
            <consortium name="Mycorrhizal Genomics Consortium"/>
            <person name="Kohler A."/>
            <person name="Kuo A."/>
            <person name="Nagy L.G."/>
            <person name="Floudas D."/>
            <person name="Copeland A."/>
            <person name="Barry K.W."/>
            <person name="Cichocki N."/>
            <person name="Veneault-Fourrey C."/>
            <person name="LaButti K."/>
            <person name="Lindquist E.A."/>
            <person name="Lipzen A."/>
            <person name="Lundell T."/>
            <person name="Morin E."/>
            <person name="Murat C."/>
            <person name="Riley R."/>
            <person name="Ohm R."/>
            <person name="Sun H."/>
            <person name="Tunlid A."/>
            <person name="Henrissat B."/>
            <person name="Grigoriev I.V."/>
            <person name="Hibbett D.S."/>
            <person name="Martin F."/>
        </authorList>
    </citation>
    <scope>NUCLEOTIDE SEQUENCE [LARGE SCALE GENOMIC DNA]</scope>
    <source>
        <strain evidence="2">Zn</strain>
    </source>
</reference>
<dbReference type="HOGENOM" id="CLU_1354985_0_0_1"/>
<dbReference type="OrthoDB" id="4396256at2759"/>
<protein>
    <submittedName>
        <fullName evidence="1">Uncharacterized protein</fullName>
    </submittedName>
</protein>
<evidence type="ECO:0000313" key="2">
    <source>
        <dbReference type="Proteomes" id="UP000054321"/>
    </source>
</evidence>
<sequence>MRYGSDDCPPYMVTYDTVCRTCEEQRKIIEEATDRTVSSFALKGLPRLIEAGIHFRMTVKGQKWLELYPCFSQMTMRTKSLEHHIRVNAIGHERMLGVGSHSSAELDASCSISGTNSFIEVTSRICAIYYAPTTVARPIAYLKNAVPRIAPRVMLEIEILCQWFNREHRLLHSFINESSLCTHAMHMHPVGAVLAMLVKVLI</sequence>
<evidence type="ECO:0000313" key="1">
    <source>
        <dbReference type="EMBL" id="KIM94049.1"/>
    </source>
</evidence>
<dbReference type="AlphaFoldDB" id="A0A0C3GRS4"/>
<gene>
    <name evidence="1" type="ORF">OIDMADRAFT_60888</name>
</gene>
<dbReference type="EMBL" id="KN832891">
    <property type="protein sequence ID" value="KIM94049.1"/>
    <property type="molecule type" value="Genomic_DNA"/>
</dbReference>
<dbReference type="Proteomes" id="UP000054321">
    <property type="component" value="Unassembled WGS sequence"/>
</dbReference>
<organism evidence="1 2">
    <name type="scientific">Oidiodendron maius (strain Zn)</name>
    <dbReference type="NCBI Taxonomy" id="913774"/>
    <lineage>
        <taxon>Eukaryota</taxon>
        <taxon>Fungi</taxon>
        <taxon>Dikarya</taxon>
        <taxon>Ascomycota</taxon>
        <taxon>Pezizomycotina</taxon>
        <taxon>Leotiomycetes</taxon>
        <taxon>Leotiomycetes incertae sedis</taxon>
        <taxon>Myxotrichaceae</taxon>
        <taxon>Oidiodendron</taxon>
    </lineage>
</organism>
<reference evidence="1 2" key="1">
    <citation type="submission" date="2014-04" db="EMBL/GenBank/DDBJ databases">
        <authorList>
            <consortium name="DOE Joint Genome Institute"/>
            <person name="Kuo A."/>
            <person name="Martino E."/>
            <person name="Perotto S."/>
            <person name="Kohler A."/>
            <person name="Nagy L.G."/>
            <person name="Floudas D."/>
            <person name="Copeland A."/>
            <person name="Barry K.W."/>
            <person name="Cichocki N."/>
            <person name="Veneault-Fourrey C."/>
            <person name="LaButti K."/>
            <person name="Lindquist E.A."/>
            <person name="Lipzen A."/>
            <person name="Lundell T."/>
            <person name="Morin E."/>
            <person name="Murat C."/>
            <person name="Sun H."/>
            <person name="Tunlid A."/>
            <person name="Henrissat B."/>
            <person name="Grigoriev I.V."/>
            <person name="Hibbett D.S."/>
            <person name="Martin F."/>
            <person name="Nordberg H.P."/>
            <person name="Cantor M.N."/>
            <person name="Hua S.X."/>
        </authorList>
    </citation>
    <scope>NUCLEOTIDE SEQUENCE [LARGE SCALE GENOMIC DNA]</scope>
    <source>
        <strain evidence="1 2">Zn</strain>
    </source>
</reference>
<dbReference type="InParanoid" id="A0A0C3GRS4"/>
<name>A0A0C3GRS4_OIDMZ</name>